<dbReference type="AlphaFoldDB" id="A0A564WS30"/>
<protein>
    <recommendedName>
        <fullName evidence="3">HK97 gp10 family phage protein</fullName>
    </recommendedName>
</protein>
<name>A0A564WS30_9FIRM</name>
<proteinExistence type="predicted"/>
<evidence type="ECO:0000313" key="2">
    <source>
        <dbReference type="Proteomes" id="UP000366766"/>
    </source>
</evidence>
<reference evidence="1 2" key="1">
    <citation type="submission" date="2019-07" db="EMBL/GenBank/DDBJ databases">
        <authorList>
            <person name="Chang H.-W."/>
            <person name="Raman A."/>
            <person name="Venkatesh S."/>
            <person name="Gehrig J."/>
        </authorList>
    </citation>
    <scope>NUCLEOTIDE SEQUENCE [LARGE SCALE GENOMIC DNA]</scope>
    <source>
        <strain evidence="1">Blautia_wexlerae_LFYP_14</strain>
    </source>
</reference>
<dbReference type="RefSeq" id="WP_144137024.1">
    <property type="nucleotide sequence ID" value="NZ_CABHOF010000037.1"/>
</dbReference>
<dbReference type="InterPro" id="IPR010064">
    <property type="entry name" value="HK97-gp10_tail"/>
</dbReference>
<dbReference type="Proteomes" id="UP000366766">
    <property type="component" value="Unassembled WGS sequence"/>
</dbReference>
<dbReference type="EMBL" id="CABHOF010000037">
    <property type="protein sequence ID" value="VUX65182.1"/>
    <property type="molecule type" value="Genomic_DNA"/>
</dbReference>
<accession>A0A564WS30</accession>
<dbReference type="Pfam" id="PF04883">
    <property type="entry name" value="HK97-gp10_like"/>
    <property type="match status" value="1"/>
</dbReference>
<sequence>MSDDLMQKFSGLVDMAEGGLQSKVHEQALRIQAQAKELCPVRRYGSGGGSLRQSIHVSTERQEDLIHSEIYTNSEYAPYVEFGTGPTGQAHHNGISPDVDPVYSQSGWMIPADAMSPDDAEQYGFGIAKGKDGEVIGYYTKGQVAQPFMYPAFAELRDDVTQEIKAALEKDLKKVTR</sequence>
<evidence type="ECO:0000313" key="1">
    <source>
        <dbReference type="EMBL" id="VUX65182.1"/>
    </source>
</evidence>
<organism evidence="1 2">
    <name type="scientific">Blautia wexlerae</name>
    <dbReference type="NCBI Taxonomy" id="418240"/>
    <lineage>
        <taxon>Bacteria</taxon>
        <taxon>Bacillati</taxon>
        <taxon>Bacillota</taxon>
        <taxon>Clostridia</taxon>
        <taxon>Lachnospirales</taxon>
        <taxon>Lachnospiraceae</taxon>
        <taxon>Blautia</taxon>
    </lineage>
</organism>
<dbReference type="NCBIfam" id="TIGR01725">
    <property type="entry name" value="phge_HK97_gp10"/>
    <property type="match status" value="1"/>
</dbReference>
<keyword evidence="2" id="KW-1185">Reference proteome</keyword>
<gene>
    <name evidence="1" type="ORF">BWLFYP14_01878</name>
</gene>
<evidence type="ECO:0008006" key="3">
    <source>
        <dbReference type="Google" id="ProtNLM"/>
    </source>
</evidence>